<dbReference type="AlphaFoldDB" id="A0A4S3KMU4"/>
<name>A0A4S3KMU4_9GAMM</name>
<organism evidence="2 3">
    <name type="scientific">Metallibacterium scheffleri</name>
    <dbReference type="NCBI Taxonomy" id="993689"/>
    <lineage>
        <taxon>Bacteria</taxon>
        <taxon>Pseudomonadati</taxon>
        <taxon>Pseudomonadota</taxon>
        <taxon>Gammaproteobacteria</taxon>
        <taxon>Lysobacterales</taxon>
        <taxon>Rhodanobacteraceae</taxon>
        <taxon>Metallibacterium</taxon>
    </lineage>
</organism>
<feature type="transmembrane region" description="Helical" evidence="1">
    <location>
        <begin position="202"/>
        <end position="222"/>
    </location>
</feature>
<dbReference type="STRING" id="993689.GCA_002077135_00700"/>
<dbReference type="OrthoDB" id="9782583at2"/>
<comment type="caution">
    <text evidence="2">The sequence shown here is derived from an EMBL/GenBank/DDBJ whole genome shotgun (WGS) entry which is preliminary data.</text>
</comment>
<dbReference type="EMBL" id="MWQO01000032">
    <property type="protein sequence ID" value="THD10257.1"/>
    <property type="molecule type" value="Genomic_DNA"/>
</dbReference>
<keyword evidence="1" id="KW-0812">Transmembrane</keyword>
<protein>
    <recommendedName>
        <fullName evidence="4">DUF4440 domain-containing protein</fullName>
    </recommendedName>
</protein>
<dbReference type="Proteomes" id="UP000307749">
    <property type="component" value="Unassembled WGS sequence"/>
</dbReference>
<keyword evidence="1" id="KW-0472">Membrane</keyword>
<keyword evidence="1" id="KW-1133">Transmembrane helix</keyword>
<keyword evidence="3" id="KW-1185">Reference proteome</keyword>
<accession>A0A4S3KMU4</accession>
<reference evidence="2 3" key="1">
    <citation type="submission" date="2017-02" db="EMBL/GenBank/DDBJ databases">
        <title>Whole genome sequencing of Metallibacterium scheffleri DSM 24874 (T).</title>
        <authorList>
            <person name="Kumar S."/>
            <person name="Patil P."/>
            <person name="Patil P.B."/>
        </authorList>
    </citation>
    <scope>NUCLEOTIDE SEQUENCE [LARGE SCALE GENOMIC DNA]</scope>
    <source>
        <strain evidence="2 3">DSM 24874</strain>
    </source>
</reference>
<dbReference type="Gene3D" id="3.10.450.50">
    <property type="match status" value="1"/>
</dbReference>
<gene>
    <name evidence="2" type="ORF">B1806_09325</name>
</gene>
<dbReference type="InterPro" id="IPR032710">
    <property type="entry name" value="NTF2-like_dom_sf"/>
</dbReference>
<evidence type="ECO:0000313" key="2">
    <source>
        <dbReference type="EMBL" id="THD10257.1"/>
    </source>
</evidence>
<sequence length="491" mass="52248">MNAFLRPGSHARATAPAAVAAMDIDLPAGVRAMQSETLATLRLALELYQQPQRAVALRRAALPHAEFDLLLHCAAGTVELQEVAAVLRTPPQTLQSALDFYLVQVLFVPAASAWRVLGLQAGADARQVREHARLMLLWLARTRARNPLATLHTDQVRRAQHETLRELQPGARAARMPTPALQPGRVQQARAALRPTHTGMQALRLLVLALIGVALALGLLWLSRQWHGAAPRETSAALAPGLAWPAALPLAPPRVPIALPALTRGIELPAMRLQAAPMPQASAVRVPEAGTITPLAVAWRPLRPSPALPVRAAQVRVAPLRMLRPALPGLHLPIPSVAAPTPRLASASLPVLEAVAAPTANTAAIARLLRAFSDSYARGNLPGFMALFAPQVREGPRDFAALRATYARLFAGSAARSLRLSDVRIAPAGSARARVLLRYEARILEHGAATPALYRGALALDMQSTHGAWRIIGLQRLAAPAAAAASAARSE</sequence>
<evidence type="ECO:0008006" key="4">
    <source>
        <dbReference type="Google" id="ProtNLM"/>
    </source>
</evidence>
<dbReference type="RefSeq" id="WP_081126097.1">
    <property type="nucleotide sequence ID" value="NZ_LDOS01000001.1"/>
</dbReference>
<evidence type="ECO:0000256" key="1">
    <source>
        <dbReference type="SAM" id="Phobius"/>
    </source>
</evidence>
<evidence type="ECO:0000313" key="3">
    <source>
        <dbReference type="Proteomes" id="UP000307749"/>
    </source>
</evidence>
<proteinExistence type="predicted"/>
<dbReference type="SUPFAM" id="SSF54427">
    <property type="entry name" value="NTF2-like"/>
    <property type="match status" value="1"/>
</dbReference>